<proteinExistence type="predicted"/>
<dbReference type="RefSeq" id="WP_157478300.1">
    <property type="nucleotide sequence ID" value="NZ_CP046566.1"/>
</dbReference>
<dbReference type="KEGG" id="fls:GLV81_07735"/>
<keyword evidence="2" id="KW-1185">Reference proteome</keyword>
<gene>
    <name evidence="1" type="ORF">GLV81_07735</name>
</gene>
<accession>A0A6I6G923</accession>
<evidence type="ECO:0000313" key="1">
    <source>
        <dbReference type="EMBL" id="QGW28003.1"/>
    </source>
</evidence>
<keyword evidence="1" id="KW-0808">Transferase</keyword>
<name>A0A6I6G923_9BACT</name>
<dbReference type="Gene3D" id="3.40.50.2000">
    <property type="entry name" value="Glycogen Phosphorylase B"/>
    <property type="match status" value="1"/>
</dbReference>
<protein>
    <submittedName>
        <fullName evidence="1">Glycosyltransferase family 1 protein</fullName>
    </submittedName>
</protein>
<dbReference type="AlphaFoldDB" id="A0A6I6G923"/>
<organism evidence="1 2">
    <name type="scientific">Phnomibacter ginsenosidimutans</name>
    <dbReference type="NCBI Taxonomy" id="2676868"/>
    <lineage>
        <taxon>Bacteria</taxon>
        <taxon>Pseudomonadati</taxon>
        <taxon>Bacteroidota</taxon>
        <taxon>Chitinophagia</taxon>
        <taxon>Chitinophagales</taxon>
        <taxon>Chitinophagaceae</taxon>
        <taxon>Phnomibacter</taxon>
    </lineage>
</organism>
<dbReference type="GO" id="GO:0016740">
    <property type="term" value="F:transferase activity"/>
    <property type="evidence" value="ECO:0007669"/>
    <property type="project" value="UniProtKB-KW"/>
</dbReference>
<dbReference type="SUPFAM" id="SSF53756">
    <property type="entry name" value="UDP-Glycosyltransferase/glycogen phosphorylase"/>
    <property type="match status" value="1"/>
</dbReference>
<dbReference type="EMBL" id="CP046566">
    <property type="protein sequence ID" value="QGW28003.1"/>
    <property type="molecule type" value="Genomic_DNA"/>
</dbReference>
<evidence type="ECO:0000313" key="2">
    <source>
        <dbReference type="Proteomes" id="UP000426027"/>
    </source>
</evidence>
<dbReference type="Proteomes" id="UP000426027">
    <property type="component" value="Chromosome"/>
</dbReference>
<reference evidence="1 2" key="1">
    <citation type="submission" date="2019-11" db="EMBL/GenBank/DDBJ databases">
        <authorList>
            <person name="Im W.T."/>
        </authorList>
    </citation>
    <scope>NUCLEOTIDE SEQUENCE [LARGE SCALE GENOMIC DNA]</scope>
    <source>
        <strain evidence="1 2">SB-02</strain>
    </source>
</reference>
<sequence>MSTTNQHTSFVMMGLQPWDIEIGSNFKNMAEELSKHYPVLYINRALDRISAIRQRKDAKIIQRKKVRASGSLLIEEVQPNLFVLTPTVILESINWIGHAGLFDWLNKRNNQRLAIDIEKGMQQLHFQQPYLLIDNDFFRGQYLNELLPVKATIYYIRDYLNAQPYFSKHGKRLEPALMAKANCVVANSKYLSDYGKQNNQHSYDIGQGCDFSGLQTESLPCPEDLAGIAKPIIGYTGALIQSRLGIELLEHVAQYVKASLVLVGPEDEAFRNSILHQLPNVHFLGTKPAASLYAYIQHFDVCINPQVLNELTIGNYPRKIDEYLALGKDIVATKTVAMEMFEPYVKTAESQEDFAAAINAYLQQPGDAAMQANRKAFALSHTWAASIAAMFNAMQKAGI</sequence>